<dbReference type="EMBL" id="FMCW01000019">
    <property type="protein sequence ID" value="SCF00671.1"/>
    <property type="molecule type" value="Genomic_DNA"/>
</dbReference>
<reference evidence="1 2" key="1">
    <citation type="submission" date="2016-06" db="EMBL/GenBank/DDBJ databases">
        <authorList>
            <person name="Kjaerup R.B."/>
            <person name="Dalgaard T.S."/>
            <person name="Juul-Madsen H.R."/>
        </authorList>
    </citation>
    <scope>NUCLEOTIDE SEQUENCE [LARGE SCALE GENOMIC DNA]</scope>
    <source>
        <strain evidence="1 2">DSM 45626</strain>
    </source>
</reference>
<protein>
    <submittedName>
        <fullName evidence="1">Uncharacterized protein</fullName>
    </submittedName>
</protein>
<dbReference type="Proteomes" id="UP000199375">
    <property type="component" value="Unassembled WGS sequence"/>
</dbReference>
<evidence type="ECO:0000313" key="2">
    <source>
        <dbReference type="Proteomes" id="UP000199375"/>
    </source>
</evidence>
<dbReference type="RefSeq" id="WP_158229360.1">
    <property type="nucleotide sequence ID" value="NZ_FMCW01000019.1"/>
</dbReference>
<gene>
    <name evidence="1" type="ORF">GA0070558_11955</name>
</gene>
<dbReference type="AlphaFoldDB" id="A0A1C4WXT2"/>
<evidence type="ECO:0000313" key="1">
    <source>
        <dbReference type="EMBL" id="SCF00671.1"/>
    </source>
</evidence>
<accession>A0A1C4WXT2</accession>
<name>A0A1C4WXT2_9ACTN</name>
<organism evidence="1 2">
    <name type="scientific">Micromonospora haikouensis</name>
    <dbReference type="NCBI Taxonomy" id="686309"/>
    <lineage>
        <taxon>Bacteria</taxon>
        <taxon>Bacillati</taxon>
        <taxon>Actinomycetota</taxon>
        <taxon>Actinomycetes</taxon>
        <taxon>Micromonosporales</taxon>
        <taxon>Micromonosporaceae</taxon>
        <taxon>Micromonospora</taxon>
    </lineage>
</organism>
<sequence>MTVPNEQDEFERMRLVERIERARELITQYETHQEFYRRQVEDSRYELGKLDERLGG</sequence>
<proteinExistence type="predicted"/>